<dbReference type="InterPro" id="IPR043136">
    <property type="entry name" value="B30.2/SPRY_sf"/>
</dbReference>
<evidence type="ECO:0000313" key="10">
    <source>
        <dbReference type="Proteomes" id="UP000261420"/>
    </source>
</evidence>
<dbReference type="PROSITE" id="PS00518">
    <property type="entry name" value="ZF_RING_1"/>
    <property type="match status" value="1"/>
</dbReference>
<dbReference type="Ensembl" id="ENSSDUT00000005529.1">
    <property type="protein sequence ID" value="ENSSDUP00000005427.1"/>
    <property type="gene ID" value="ENSSDUG00000004009.1"/>
</dbReference>
<dbReference type="Pfam" id="PF00097">
    <property type="entry name" value="zf-C3HC4"/>
    <property type="match status" value="1"/>
</dbReference>
<dbReference type="SUPFAM" id="SSF57850">
    <property type="entry name" value="RING/U-box"/>
    <property type="match status" value="1"/>
</dbReference>
<evidence type="ECO:0000256" key="2">
    <source>
        <dbReference type="ARBA" id="ARBA00022723"/>
    </source>
</evidence>
<dbReference type="SMART" id="SM00336">
    <property type="entry name" value="BBOX"/>
    <property type="match status" value="1"/>
</dbReference>
<evidence type="ECO:0000256" key="5">
    <source>
        <dbReference type="PROSITE-ProRule" id="PRU00024"/>
    </source>
</evidence>
<reference evidence="9" key="2">
    <citation type="submission" date="2025-09" db="UniProtKB">
        <authorList>
            <consortium name="Ensembl"/>
        </authorList>
    </citation>
    <scope>IDENTIFICATION</scope>
</reference>
<feature type="domain" description="B box-type" evidence="8">
    <location>
        <begin position="89"/>
        <end position="130"/>
    </location>
</feature>
<evidence type="ECO:0000256" key="1">
    <source>
        <dbReference type="ARBA" id="ARBA00008518"/>
    </source>
</evidence>
<sequence>MASVFYSEDLNCSICLTIFTDPVTLLCGHSFCRQCITDILNTRHQCPQCLTAVAAEGKFLPTSLILKSLAEKAKDATKMKEQHEPQKAEVAELCPEHEEKLKLFCVTDQQLACIICRDGERHEGHKFKPIKEAAVSLRKELEKGMENLCGDIHVTVSLAKTQREEITKTKEKSKQLMTQICRQFVEMHQFLRQREDEIKKDLKDKEEEAVEKMSETLNAMETALSENRELEGKVTSVLKIPDYEKFLKSWTEENSMKTPEHLFRPRANELQVVNNSLTLGPYESHLQFFMWKEMLQVIQPRAEELSFKGNSRDITVSDDGRSLFCTPQSNQRSDPFGNPFNQGFVFSSSHSFTNSLDQRMLKSVIGTISVNEFSSGQHYWETEVGKRDYWELGIKDNFLKYDGQKYSTCCANIIRELSFAHRPRKIGIYLNCSSKKLSFYDADNMTHINTMSSSLMPIPLSAYFNIRCRTPDPNPMTVCWY</sequence>
<dbReference type="InterPro" id="IPR013320">
    <property type="entry name" value="ConA-like_dom_sf"/>
</dbReference>
<proteinExistence type="inferred from homology"/>
<keyword evidence="4" id="KW-0862">Zinc</keyword>
<dbReference type="Gene3D" id="2.60.120.920">
    <property type="match status" value="2"/>
</dbReference>
<dbReference type="GO" id="GO:0008270">
    <property type="term" value="F:zinc ion binding"/>
    <property type="evidence" value="ECO:0007669"/>
    <property type="project" value="UniProtKB-KW"/>
</dbReference>
<protein>
    <submittedName>
        <fullName evidence="9">Nuclear factor 7, ovary-like</fullName>
    </submittedName>
</protein>
<dbReference type="SUPFAM" id="SSF49899">
    <property type="entry name" value="Concanavalin A-like lectins/glucanases"/>
    <property type="match status" value="1"/>
</dbReference>
<dbReference type="Proteomes" id="UP000261420">
    <property type="component" value="Unplaced"/>
</dbReference>
<dbReference type="InterPro" id="IPR050143">
    <property type="entry name" value="TRIM/RBCC"/>
</dbReference>
<dbReference type="Gene3D" id="3.30.40.10">
    <property type="entry name" value="Zinc/RING finger domain, C3HC4 (zinc finger)"/>
    <property type="match status" value="1"/>
</dbReference>
<accession>A0A3B4THJ1</accession>
<dbReference type="PROSITE" id="PS50119">
    <property type="entry name" value="ZF_BBOX"/>
    <property type="match status" value="1"/>
</dbReference>
<dbReference type="InterPro" id="IPR018957">
    <property type="entry name" value="Znf_C3HC4_RING-type"/>
</dbReference>
<dbReference type="SUPFAM" id="SSF57845">
    <property type="entry name" value="B-box zinc-binding domain"/>
    <property type="match status" value="1"/>
</dbReference>
<dbReference type="PROSITE" id="PS50089">
    <property type="entry name" value="ZF_RING_2"/>
    <property type="match status" value="1"/>
</dbReference>
<dbReference type="PANTHER" id="PTHR24103">
    <property type="entry name" value="E3 UBIQUITIN-PROTEIN LIGASE TRIM"/>
    <property type="match status" value="1"/>
</dbReference>
<organism evidence="9 10">
    <name type="scientific">Seriola dumerili</name>
    <name type="common">Greater amberjack</name>
    <name type="synonym">Caranx dumerili</name>
    <dbReference type="NCBI Taxonomy" id="41447"/>
    <lineage>
        <taxon>Eukaryota</taxon>
        <taxon>Metazoa</taxon>
        <taxon>Chordata</taxon>
        <taxon>Craniata</taxon>
        <taxon>Vertebrata</taxon>
        <taxon>Euteleostomi</taxon>
        <taxon>Actinopterygii</taxon>
        <taxon>Neopterygii</taxon>
        <taxon>Teleostei</taxon>
        <taxon>Neoteleostei</taxon>
        <taxon>Acanthomorphata</taxon>
        <taxon>Carangaria</taxon>
        <taxon>Carangiformes</taxon>
        <taxon>Carangidae</taxon>
        <taxon>Seriola</taxon>
    </lineage>
</organism>
<keyword evidence="2" id="KW-0479">Metal-binding</keyword>
<dbReference type="InterPro" id="IPR017907">
    <property type="entry name" value="Znf_RING_CS"/>
</dbReference>
<keyword evidence="3 5" id="KW-0863">Zinc-finger</keyword>
<dbReference type="Gene3D" id="3.30.160.60">
    <property type="entry name" value="Classic Zinc Finger"/>
    <property type="match status" value="1"/>
</dbReference>
<evidence type="ECO:0000256" key="3">
    <source>
        <dbReference type="ARBA" id="ARBA00022771"/>
    </source>
</evidence>
<dbReference type="InterPro" id="IPR000315">
    <property type="entry name" value="Znf_B-box"/>
</dbReference>
<keyword evidence="6" id="KW-0175">Coiled coil</keyword>
<reference evidence="9" key="1">
    <citation type="submission" date="2025-08" db="UniProtKB">
        <authorList>
            <consortium name="Ensembl"/>
        </authorList>
    </citation>
    <scope>IDENTIFICATION</scope>
</reference>
<name>A0A3B4THJ1_SERDU</name>
<evidence type="ECO:0000259" key="8">
    <source>
        <dbReference type="PROSITE" id="PS50119"/>
    </source>
</evidence>
<feature type="coiled-coil region" evidence="6">
    <location>
        <begin position="159"/>
        <end position="233"/>
    </location>
</feature>
<keyword evidence="10" id="KW-1185">Reference proteome</keyword>
<dbReference type="OMA" id="FNIRCRT"/>
<evidence type="ECO:0000259" key="7">
    <source>
        <dbReference type="PROSITE" id="PS50089"/>
    </source>
</evidence>
<evidence type="ECO:0000256" key="4">
    <source>
        <dbReference type="ARBA" id="ARBA00022833"/>
    </source>
</evidence>
<dbReference type="SMART" id="SM00184">
    <property type="entry name" value="RING"/>
    <property type="match status" value="1"/>
</dbReference>
<dbReference type="GeneTree" id="ENSGT00940000164374"/>
<evidence type="ECO:0000256" key="6">
    <source>
        <dbReference type="SAM" id="Coils"/>
    </source>
</evidence>
<dbReference type="AlphaFoldDB" id="A0A3B4THJ1"/>
<dbReference type="InterPro" id="IPR001841">
    <property type="entry name" value="Znf_RING"/>
</dbReference>
<dbReference type="InterPro" id="IPR013083">
    <property type="entry name" value="Znf_RING/FYVE/PHD"/>
</dbReference>
<dbReference type="Pfam" id="PF00643">
    <property type="entry name" value="zf-B_box"/>
    <property type="match status" value="1"/>
</dbReference>
<comment type="similarity">
    <text evidence="1">Belongs to the TRIM/RBCC family.</text>
</comment>
<feature type="domain" description="RING-type" evidence="7">
    <location>
        <begin position="12"/>
        <end position="49"/>
    </location>
</feature>
<evidence type="ECO:0000313" key="9">
    <source>
        <dbReference type="Ensembl" id="ENSSDUP00000005427.1"/>
    </source>
</evidence>
<dbReference type="CDD" id="cd19800">
    <property type="entry name" value="Bbox2_xNF7-like"/>
    <property type="match status" value="1"/>
</dbReference>